<evidence type="ECO:0000313" key="10">
    <source>
        <dbReference type="EMBL" id="QIX00292.1"/>
    </source>
</evidence>
<evidence type="ECO:0000256" key="5">
    <source>
        <dbReference type="ARBA" id="ARBA00022807"/>
    </source>
</evidence>
<feature type="compositionally biased region" description="Polar residues" evidence="8">
    <location>
        <begin position="1"/>
        <end position="19"/>
    </location>
</feature>
<keyword evidence="5 6" id="KW-0788">Thiol protease</keyword>
<evidence type="ECO:0000256" key="3">
    <source>
        <dbReference type="ARBA" id="ARBA00022786"/>
    </source>
</evidence>
<reference evidence="10 11" key="1">
    <citation type="journal article" date="2016" name="Sci. Rep.">
        <title>Peltaster fructicola genome reveals evolution from an invasive phytopathogen to an ectophytic parasite.</title>
        <authorList>
            <person name="Xu C."/>
            <person name="Chen H."/>
            <person name="Gleason M.L."/>
            <person name="Xu J.R."/>
            <person name="Liu H."/>
            <person name="Zhang R."/>
            <person name="Sun G."/>
        </authorList>
    </citation>
    <scope>NUCLEOTIDE SEQUENCE [LARGE SCALE GENOMIC DNA]</scope>
    <source>
        <strain evidence="10 11">LNHT1506</strain>
    </source>
</reference>
<evidence type="ECO:0000256" key="6">
    <source>
        <dbReference type="PROSITE-ProRule" id="PRU01393"/>
    </source>
</evidence>
<comment type="similarity">
    <text evidence="6 7">Belongs to the peptidase C12 family.</text>
</comment>
<protein>
    <recommendedName>
        <fullName evidence="7">Ubiquitin carboxyl-terminal hydrolase</fullName>
        <ecNumber evidence="7">3.4.19.12</ecNumber>
    </recommendedName>
</protein>
<feature type="site" description="Important for enzyme activity" evidence="6">
    <location>
        <position position="348"/>
    </location>
</feature>
<keyword evidence="11" id="KW-1185">Reference proteome</keyword>
<dbReference type="PANTHER" id="PTHR10589:SF29">
    <property type="entry name" value="UBIQUITIN CARBOXYL-TERMINAL HYDROLASE"/>
    <property type="match status" value="1"/>
</dbReference>
<dbReference type="AlphaFoldDB" id="A0A6H0XZT9"/>
<evidence type="ECO:0000256" key="7">
    <source>
        <dbReference type="RuleBase" id="RU361215"/>
    </source>
</evidence>
<dbReference type="GO" id="GO:0006511">
    <property type="term" value="P:ubiquitin-dependent protein catabolic process"/>
    <property type="evidence" value="ECO:0007669"/>
    <property type="project" value="UniProtKB-UniRule"/>
</dbReference>
<keyword evidence="4 6" id="KW-0378">Hydrolase</keyword>
<evidence type="ECO:0000256" key="1">
    <source>
        <dbReference type="ARBA" id="ARBA00000707"/>
    </source>
</evidence>
<feature type="compositionally biased region" description="Basic residues" evidence="8">
    <location>
        <begin position="252"/>
        <end position="269"/>
    </location>
</feature>
<dbReference type="SUPFAM" id="SSF54001">
    <property type="entry name" value="Cysteine proteinases"/>
    <property type="match status" value="1"/>
</dbReference>
<evidence type="ECO:0000313" key="11">
    <source>
        <dbReference type="Proteomes" id="UP000503462"/>
    </source>
</evidence>
<keyword evidence="2 6" id="KW-0645">Protease</keyword>
<keyword evidence="3 6" id="KW-0833">Ubl conjugation pathway</keyword>
<dbReference type="InterPro" id="IPR038765">
    <property type="entry name" value="Papain-like_cys_pep_sf"/>
</dbReference>
<dbReference type="PRINTS" id="PR00707">
    <property type="entry name" value="UBCTHYDRLASE"/>
</dbReference>
<evidence type="ECO:0000256" key="8">
    <source>
        <dbReference type="SAM" id="MobiDB-lite"/>
    </source>
</evidence>
<dbReference type="GO" id="GO:0004843">
    <property type="term" value="F:cysteine-type deubiquitinase activity"/>
    <property type="evidence" value="ECO:0007669"/>
    <property type="project" value="UniProtKB-UniRule"/>
</dbReference>
<feature type="compositionally biased region" description="Polar residues" evidence="8">
    <location>
        <begin position="286"/>
        <end position="295"/>
    </location>
</feature>
<dbReference type="EMBL" id="CP051142">
    <property type="protein sequence ID" value="QIX00292.1"/>
    <property type="molecule type" value="Genomic_DNA"/>
</dbReference>
<feature type="region of interest" description="Disordered" evidence="8">
    <location>
        <begin position="252"/>
        <end position="326"/>
    </location>
</feature>
<name>A0A6H0XZT9_9PEZI</name>
<proteinExistence type="inferred from homology"/>
<dbReference type="EC" id="3.4.19.12" evidence="7"/>
<dbReference type="Pfam" id="PF01088">
    <property type="entry name" value="Peptidase_C12"/>
    <property type="match status" value="1"/>
</dbReference>
<dbReference type="PROSITE" id="PS52048">
    <property type="entry name" value="UCH_DOMAIN"/>
    <property type="match status" value="1"/>
</dbReference>
<dbReference type="PANTHER" id="PTHR10589">
    <property type="entry name" value="UBIQUITIN CARBOXYL-TERMINAL HYDROLASE"/>
    <property type="match status" value="1"/>
</dbReference>
<feature type="active site" description="Proton donor" evidence="6">
    <location>
        <position position="333"/>
    </location>
</feature>
<feature type="site" description="Transition state stabilizer" evidence="6">
    <location>
        <position position="175"/>
    </location>
</feature>
<dbReference type="InterPro" id="IPR001578">
    <property type="entry name" value="Peptidase_C12_UCH"/>
</dbReference>
<dbReference type="Gene3D" id="3.40.532.10">
    <property type="entry name" value="Peptidase C12, ubiquitin carboxyl-terminal hydrolase"/>
    <property type="match status" value="1"/>
</dbReference>
<evidence type="ECO:0000259" key="9">
    <source>
        <dbReference type="PROSITE" id="PS52048"/>
    </source>
</evidence>
<gene>
    <name evidence="10" type="ORF">AMS68_005809</name>
</gene>
<dbReference type="GO" id="GO:0016579">
    <property type="term" value="P:protein deubiquitination"/>
    <property type="evidence" value="ECO:0007669"/>
    <property type="project" value="TreeGrafter"/>
</dbReference>
<evidence type="ECO:0000256" key="2">
    <source>
        <dbReference type="ARBA" id="ARBA00022670"/>
    </source>
</evidence>
<feature type="compositionally biased region" description="Low complexity" evidence="8">
    <location>
        <begin position="76"/>
        <end position="89"/>
    </location>
</feature>
<dbReference type="GO" id="GO:0005737">
    <property type="term" value="C:cytoplasm"/>
    <property type="evidence" value="ECO:0007669"/>
    <property type="project" value="TreeGrafter"/>
</dbReference>
<organism evidence="10 11">
    <name type="scientific">Peltaster fructicola</name>
    <dbReference type="NCBI Taxonomy" id="286661"/>
    <lineage>
        <taxon>Eukaryota</taxon>
        <taxon>Fungi</taxon>
        <taxon>Dikarya</taxon>
        <taxon>Ascomycota</taxon>
        <taxon>Pezizomycotina</taxon>
        <taxon>Dothideomycetes</taxon>
        <taxon>Dothideomycetes incertae sedis</taxon>
        <taxon>Peltaster</taxon>
    </lineage>
</organism>
<feature type="domain" description="UCH catalytic" evidence="9">
    <location>
        <begin position="102"/>
        <end position="395"/>
    </location>
</feature>
<dbReference type="InterPro" id="IPR036959">
    <property type="entry name" value="Peptidase_C12_UCH_sf"/>
</dbReference>
<accession>A0A6H0XZT9</accession>
<evidence type="ECO:0000256" key="4">
    <source>
        <dbReference type="ARBA" id="ARBA00022801"/>
    </source>
</evidence>
<dbReference type="Proteomes" id="UP000503462">
    <property type="component" value="Chromosome 4"/>
</dbReference>
<sequence length="452" mass="48979">MATDTNPQNVAPTAASTEPTVPGENGTKPAVDLTNDSTGPRDGNAVSERRAAKVAGDGKSIEESASVAGDTVPQNTDAVATSTDTTTRGDAGHSIDLNKWSGWVELESEPAYFNALLGEIGVQGVKVQEILGLDEELVALIPQPCHALIFLFKYIGSDRDESDDEQPDDIWFARQIAPNACATQALMNIIMNIPGLSIGGRLAAFKAVTSDMTPTERGDELDQLHFVRAVHNSFATENDIISADQIYQKQVKTNHKRAANAKADKAKKRKLDEDDTTFEPSKRTRSGSTAAARSQQKSEEVTAASTKPTRPSARAQRQNARRRKAPASEAAYHYCAYMPIGGHLWLLDGLEPSPEDLGAVPAQGTWLDAAIPALGQRMAAYEADDVEFCLMAIVHDPATGPQKQDVGDVNELSNDRSDAERVFHRRHDYASFVRGWMTELAEGDHLEDLMQA</sequence>
<comment type="catalytic activity">
    <reaction evidence="1 6 7">
        <text>Thiol-dependent hydrolysis of ester, thioester, amide, peptide and isopeptide bonds formed by the C-terminal Gly of ubiquitin (a 76-residue protein attached to proteins as an intracellular targeting signal).</text>
        <dbReference type="EC" id="3.4.19.12"/>
    </reaction>
</comment>
<feature type="active site" description="Nucleophile" evidence="6">
    <location>
        <position position="181"/>
    </location>
</feature>
<dbReference type="OrthoDB" id="1924260at2759"/>
<feature type="region of interest" description="Disordered" evidence="8">
    <location>
        <begin position="1"/>
        <end position="90"/>
    </location>
</feature>